<dbReference type="RefSeq" id="WP_218284645.1">
    <property type="nucleotide sequence ID" value="NZ_CP076448.1"/>
</dbReference>
<organism evidence="1 2">
    <name type="scientific">Elioraea tepida</name>
    <dbReference type="NCBI Taxonomy" id="2843330"/>
    <lineage>
        <taxon>Bacteria</taxon>
        <taxon>Pseudomonadati</taxon>
        <taxon>Pseudomonadota</taxon>
        <taxon>Alphaproteobacteria</taxon>
        <taxon>Acetobacterales</taxon>
        <taxon>Elioraeaceae</taxon>
        <taxon>Elioraea</taxon>
    </lineage>
</organism>
<dbReference type="Pfam" id="PF02635">
    <property type="entry name" value="DsrE"/>
    <property type="match status" value="1"/>
</dbReference>
<evidence type="ECO:0000313" key="2">
    <source>
        <dbReference type="Proteomes" id="UP000694001"/>
    </source>
</evidence>
<sequence>MSLFDPLPLPPELAGREPTPLGVLLISGTYERAHYALMLATAAAATARPVVLFATNAGVRAFLAARPDGAPGWTTLAHYGGASKRDEELRSRGVAGFAELLASAKELGVRLIVCETGLKSEGLTPAMLDDTLEGEVAGIVTFLTETEGGQIVTL</sequence>
<evidence type="ECO:0000313" key="1">
    <source>
        <dbReference type="EMBL" id="QXM23744.1"/>
    </source>
</evidence>
<keyword evidence="2" id="KW-1185">Reference proteome</keyword>
<dbReference type="Proteomes" id="UP000694001">
    <property type="component" value="Chromosome"/>
</dbReference>
<dbReference type="EMBL" id="CP076448">
    <property type="protein sequence ID" value="QXM23744.1"/>
    <property type="molecule type" value="Genomic_DNA"/>
</dbReference>
<dbReference type="KEGG" id="elio:KO353_10545"/>
<dbReference type="PANTHER" id="PTHR34655:SF1">
    <property type="match status" value="1"/>
</dbReference>
<proteinExistence type="predicted"/>
<dbReference type="InterPro" id="IPR003787">
    <property type="entry name" value="Sulphur_relay_DsrE/F-like"/>
</dbReference>
<protein>
    <submittedName>
        <fullName evidence="1">DsrE family protein</fullName>
    </submittedName>
</protein>
<name>A0A975U022_9PROT</name>
<gene>
    <name evidence="1" type="ORF">KO353_10545</name>
</gene>
<dbReference type="PANTHER" id="PTHR34655">
    <property type="entry name" value="CONSERVED WITHIN P. AEROPHILUM"/>
    <property type="match status" value="1"/>
</dbReference>
<reference evidence="1" key="1">
    <citation type="submission" date="2021-06" db="EMBL/GenBank/DDBJ databases">
        <title>Elioraea tepida, sp. nov., a moderately thermophilic aerobic anoxygenic phototrophic bacterium isolated from an alkaline siliceous hot spring mat community in Yellowstone National Park, WY, USA.</title>
        <authorList>
            <person name="Saini M.K."/>
            <person name="Yoshida S."/>
            <person name="Sebastian A."/>
            <person name="Hirose S."/>
            <person name="Hara E."/>
            <person name="Tamaki H."/>
            <person name="Soulier N.T."/>
            <person name="Albert I."/>
            <person name="Hanada S."/>
            <person name="Bryant D.A."/>
            <person name="Tank M."/>
        </authorList>
    </citation>
    <scope>NUCLEOTIDE SEQUENCE</scope>
    <source>
        <strain evidence="1">MS-P2</strain>
    </source>
</reference>
<dbReference type="AlphaFoldDB" id="A0A975U022"/>
<accession>A0A975U022</accession>